<keyword evidence="4 6" id="KW-1133">Transmembrane helix</keyword>
<accession>A0A918IX54</accession>
<gene>
    <name evidence="8" type="ORF">GCM10011452_26040</name>
</gene>
<keyword evidence="5 6" id="KW-0472">Membrane</keyword>
<feature type="transmembrane region" description="Helical" evidence="6">
    <location>
        <begin position="71"/>
        <end position="91"/>
    </location>
</feature>
<dbReference type="RefSeq" id="WP_189634317.1">
    <property type="nucleotide sequence ID" value="NZ_BMYQ01000008.1"/>
</dbReference>
<evidence type="ECO:0000256" key="4">
    <source>
        <dbReference type="ARBA" id="ARBA00022989"/>
    </source>
</evidence>
<dbReference type="GO" id="GO:0005886">
    <property type="term" value="C:plasma membrane"/>
    <property type="evidence" value="ECO:0007669"/>
    <property type="project" value="UniProtKB-SubCell"/>
</dbReference>
<feature type="transmembrane region" description="Helical" evidence="6">
    <location>
        <begin position="40"/>
        <end position="64"/>
    </location>
</feature>
<comment type="caution">
    <text evidence="8">The sequence shown here is derived from an EMBL/GenBank/DDBJ whole genome shotgun (WGS) entry which is preliminary data.</text>
</comment>
<evidence type="ECO:0000256" key="2">
    <source>
        <dbReference type="ARBA" id="ARBA00022475"/>
    </source>
</evidence>
<dbReference type="PANTHER" id="PTHR30086">
    <property type="entry name" value="ARGININE EXPORTER PROTEIN ARGO"/>
    <property type="match status" value="1"/>
</dbReference>
<comment type="subcellular location">
    <subcellularLocation>
        <location evidence="1">Cell membrane</location>
        <topology evidence="1">Multi-pass membrane protein</topology>
    </subcellularLocation>
</comment>
<evidence type="ECO:0000256" key="7">
    <source>
        <dbReference type="SAM" id="SignalP"/>
    </source>
</evidence>
<name>A0A918IX54_9RHOB</name>
<sequence length="203" mass="21367">MTLAAFLALASVQMMAAISPGPAVLMTARTGISRGMRAGVFLAAGIGAGAVFWAACALFGLGVIFKVAPALLTVLKVVGGLWLVWIAIQMWRHAAEPLGDSDDAAPPTARAAFWRGITVQLANPKPVVFFGAVFAGLVPPDTALWIKAALLAVVFSTDFLWNVLVARLFSLDRTRAVYLSLKTLIDRVFGGFLALLGAKIALT</sequence>
<dbReference type="EMBL" id="BMYQ01000008">
    <property type="protein sequence ID" value="GGW36355.1"/>
    <property type="molecule type" value="Genomic_DNA"/>
</dbReference>
<evidence type="ECO:0000313" key="8">
    <source>
        <dbReference type="EMBL" id="GGW36355.1"/>
    </source>
</evidence>
<dbReference type="AlphaFoldDB" id="A0A918IX54"/>
<keyword evidence="3 6" id="KW-0812">Transmembrane</keyword>
<evidence type="ECO:0000256" key="1">
    <source>
        <dbReference type="ARBA" id="ARBA00004651"/>
    </source>
</evidence>
<evidence type="ECO:0000256" key="6">
    <source>
        <dbReference type="SAM" id="Phobius"/>
    </source>
</evidence>
<dbReference type="Proteomes" id="UP000628984">
    <property type="component" value="Unassembled WGS sequence"/>
</dbReference>
<reference evidence="8" key="1">
    <citation type="journal article" date="2014" name="Int. J. Syst. Evol. Microbiol.">
        <title>Complete genome sequence of Corynebacterium casei LMG S-19264T (=DSM 44701T), isolated from a smear-ripened cheese.</title>
        <authorList>
            <consortium name="US DOE Joint Genome Institute (JGI-PGF)"/>
            <person name="Walter F."/>
            <person name="Albersmeier A."/>
            <person name="Kalinowski J."/>
            <person name="Ruckert C."/>
        </authorList>
    </citation>
    <scope>NUCLEOTIDE SEQUENCE</scope>
    <source>
        <strain evidence="8">KCTC 23714</strain>
    </source>
</reference>
<evidence type="ECO:0000313" key="9">
    <source>
        <dbReference type="Proteomes" id="UP000628984"/>
    </source>
</evidence>
<feature type="chain" id="PRO_5036711217" evidence="7">
    <location>
        <begin position="17"/>
        <end position="203"/>
    </location>
</feature>
<keyword evidence="7" id="KW-0732">Signal</keyword>
<keyword evidence="9" id="KW-1185">Reference proteome</keyword>
<reference evidence="8" key="2">
    <citation type="submission" date="2020-09" db="EMBL/GenBank/DDBJ databases">
        <authorList>
            <person name="Sun Q."/>
            <person name="Kim S."/>
        </authorList>
    </citation>
    <scope>NUCLEOTIDE SEQUENCE</scope>
    <source>
        <strain evidence="8">KCTC 23714</strain>
    </source>
</reference>
<feature type="transmembrane region" description="Helical" evidence="6">
    <location>
        <begin position="144"/>
        <end position="164"/>
    </location>
</feature>
<evidence type="ECO:0000256" key="5">
    <source>
        <dbReference type="ARBA" id="ARBA00023136"/>
    </source>
</evidence>
<dbReference type="GO" id="GO:0015171">
    <property type="term" value="F:amino acid transmembrane transporter activity"/>
    <property type="evidence" value="ECO:0007669"/>
    <property type="project" value="TreeGrafter"/>
</dbReference>
<protein>
    <submittedName>
        <fullName evidence="8">Transporter</fullName>
    </submittedName>
</protein>
<dbReference type="Pfam" id="PF01810">
    <property type="entry name" value="LysE"/>
    <property type="match status" value="1"/>
</dbReference>
<proteinExistence type="predicted"/>
<evidence type="ECO:0000256" key="3">
    <source>
        <dbReference type="ARBA" id="ARBA00022692"/>
    </source>
</evidence>
<dbReference type="InterPro" id="IPR001123">
    <property type="entry name" value="LeuE-type"/>
</dbReference>
<dbReference type="PANTHER" id="PTHR30086:SF19">
    <property type="entry name" value="THREONINE EFFLUX PROTEIN"/>
    <property type="match status" value="1"/>
</dbReference>
<organism evidence="8 9">
    <name type="scientific">Gemmobacter lanyuensis</name>
    <dbReference type="NCBI Taxonomy" id="1054497"/>
    <lineage>
        <taxon>Bacteria</taxon>
        <taxon>Pseudomonadati</taxon>
        <taxon>Pseudomonadota</taxon>
        <taxon>Alphaproteobacteria</taxon>
        <taxon>Rhodobacterales</taxon>
        <taxon>Paracoccaceae</taxon>
        <taxon>Gemmobacter</taxon>
    </lineage>
</organism>
<keyword evidence="2" id="KW-1003">Cell membrane</keyword>
<feature type="signal peptide" evidence="7">
    <location>
        <begin position="1"/>
        <end position="16"/>
    </location>
</feature>